<dbReference type="EMBL" id="MU266876">
    <property type="protein sequence ID" value="KAH7918007.1"/>
    <property type="molecule type" value="Genomic_DNA"/>
</dbReference>
<keyword evidence="2" id="KW-1185">Reference proteome</keyword>
<organism evidence="1 2">
    <name type="scientific">Leucogyrophana mollusca</name>
    <dbReference type="NCBI Taxonomy" id="85980"/>
    <lineage>
        <taxon>Eukaryota</taxon>
        <taxon>Fungi</taxon>
        <taxon>Dikarya</taxon>
        <taxon>Basidiomycota</taxon>
        <taxon>Agaricomycotina</taxon>
        <taxon>Agaricomycetes</taxon>
        <taxon>Agaricomycetidae</taxon>
        <taxon>Boletales</taxon>
        <taxon>Boletales incertae sedis</taxon>
        <taxon>Leucogyrophana</taxon>
    </lineage>
</organism>
<dbReference type="Proteomes" id="UP000790709">
    <property type="component" value="Unassembled WGS sequence"/>
</dbReference>
<accession>A0ACB8AXA2</accession>
<evidence type="ECO:0000313" key="2">
    <source>
        <dbReference type="Proteomes" id="UP000790709"/>
    </source>
</evidence>
<proteinExistence type="predicted"/>
<evidence type="ECO:0000313" key="1">
    <source>
        <dbReference type="EMBL" id="KAH7918007.1"/>
    </source>
</evidence>
<gene>
    <name evidence="1" type="ORF">BV22DRAFT_1134928</name>
</gene>
<name>A0ACB8AXA2_9AGAM</name>
<comment type="caution">
    <text evidence="1">The sequence shown here is derived from an EMBL/GenBank/DDBJ whole genome shotgun (WGS) entry which is preliminary data.</text>
</comment>
<reference evidence="1" key="1">
    <citation type="journal article" date="2021" name="New Phytol.">
        <title>Evolutionary innovations through gain and loss of genes in the ectomycorrhizal Boletales.</title>
        <authorList>
            <person name="Wu G."/>
            <person name="Miyauchi S."/>
            <person name="Morin E."/>
            <person name="Kuo A."/>
            <person name="Drula E."/>
            <person name="Varga T."/>
            <person name="Kohler A."/>
            <person name="Feng B."/>
            <person name="Cao Y."/>
            <person name="Lipzen A."/>
            <person name="Daum C."/>
            <person name="Hundley H."/>
            <person name="Pangilinan J."/>
            <person name="Johnson J."/>
            <person name="Barry K."/>
            <person name="LaButti K."/>
            <person name="Ng V."/>
            <person name="Ahrendt S."/>
            <person name="Min B."/>
            <person name="Choi I.G."/>
            <person name="Park H."/>
            <person name="Plett J.M."/>
            <person name="Magnuson J."/>
            <person name="Spatafora J.W."/>
            <person name="Nagy L.G."/>
            <person name="Henrissat B."/>
            <person name="Grigoriev I.V."/>
            <person name="Yang Z.L."/>
            <person name="Xu J."/>
            <person name="Martin F.M."/>
        </authorList>
    </citation>
    <scope>NUCLEOTIDE SEQUENCE</scope>
    <source>
        <strain evidence="1">KUC20120723A-06</strain>
    </source>
</reference>
<sequence>MTVVITETGTTMVIMTKDMEERVLPLQETLEMAPMSTRVTDCRRKTSVATATNDDDVAKDTTKGKRTTPDRKCVSPPIEKEAMLPRDTNVRDLMIGIDPRNLPEIKGLKATKLPDPYKGADDIAVFEGWVQSLLSWFRLARMTGQKADTSRLDVMQLCLKGPARENDSEVDLPNGGACHA</sequence>
<protein>
    <submittedName>
        <fullName evidence="1">Uncharacterized protein</fullName>
    </submittedName>
</protein>